<reference evidence="2 3" key="1">
    <citation type="journal article" date="2020" name="IScience">
        <title>Genome Sequencing of the Endangered Kingdonia uniflora (Circaeasteraceae, Ranunculales) Reveals Potential Mechanisms of Evolutionary Specialization.</title>
        <authorList>
            <person name="Sun Y."/>
            <person name="Deng T."/>
            <person name="Zhang A."/>
            <person name="Moore M.J."/>
            <person name="Landis J.B."/>
            <person name="Lin N."/>
            <person name="Zhang H."/>
            <person name="Zhang X."/>
            <person name="Huang J."/>
            <person name="Zhang X."/>
            <person name="Sun H."/>
            <person name="Wang H."/>
        </authorList>
    </citation>
    <scope>NUCLEOTIDE SEQUENCE [LARGE SCALE GENOMIC DNA]</scope>
    <source>
        <strain evidence="2">TB1705</strain>
        <tissue evidence="2">Leaf</tissue>
    </source>
</reference>
<proteinExistence type="predicted"/>
<sequence length="60" mass="6926">MESSRFGHDGSPKKNGRNTFTTSGRYSDTMDFLGLHKRDEFDMQVLLASQWFIPIIVVLF</sequence>
<dbReference type="AlphaFoldDB" id="A0A7J7P911"/>
<evidence type="ECO:0000256" key="1">
    <source>
        <dbReference type="SAM" id="MobiDB-lite"/>
    </source>
</evidence>
<dbReference type="Proteomes" id="UP000541444">
    <property type="component" value="Unassembled WGS sequence"/>
</dbReference>
<evidence type="ECO:0000313" key="3">
    <source>
        <dbReference type="Proteomes" id="UP000541444"/>
    </source>
</evidence>
<evidence type="ECO:0000313" key="2">
    <source>
        <dbReference type="EMBL" id="KAF6175823.1"/>
    </source>
</evidence>
<dbReference type="EMBL" id="JACGCM010000140">
    <property type="protein sequence ID" value="KAF6175823.1"/>
    <property type="molecule type" value="Genomic_DNA"/>
</dbReference>
<name>A0A7J7P911_9MAGN</name>
<organism evidence="2 3">
    <name type="scientific">Kingdonia uniflora</name>
    <dbReference type="NCBI Taxonomy" id="39325"/>
    <lineage>
        <taxon>Eukaryota</taxon>
        <taxon>Viridiplantae</taxon>
        <taxon>Streptophyta</taxon>
        <taxon>Embryophyta</taxon>
        <taxon>Tracheophyta</taxon>
        <taxon>Spermatophyta</taxon>
        <taxon>Magnoliopsida</taxon>
        <taxon>Ranunculales</taxon>
        <taxon>Circaeasteraceae</taxon>
        <taxon>Kingdonia</taxon>
    </lineage>
</organism>
<protein>
    <submittedName>
        <fullName evidence="2">Uncharacterized protein</fullName>
    </submittedName>
</protein>
<gene>
    <name evidence="2" type="ORF">GIB67_003311</name>
</gene>
<dbReference type="OrthoDB" id="1723229at2759"/>
<feature type="non-terminal residue" evidence="2">
    <location>
        <position position="1"/>
    </location>
</feature>
<accession>A0A7J7P911</accession>
<feature type="region of interest" description="Disordered" evidence="1">
    <location>
        <begin position="1"/>
        <end position="24"/>
    </location>
</feature>
<keyword evidence="3" id="KW-1185">Reference proteome</keyword>
<feature type="compositionally biased region" description="Basic and acidic residues" evidence="1">
    <location>
        <begin position="1"/>
        <end position="12"/>
    </location>
</feature>
<comment type="caution">
    <text evidence="2">The sequence shown here is derived from an EMBL/GenBank/DDBJ whole genome shotgun (WGS) entry which is preliminary data.</text>
</comment>